<evidence type="ECO:0000256" key="1">
    <source>
        <dbReference type="SAM" id="MobiDB-lite"/>
    </source>
</evidence>
<dbReference type="RefSeq" id="XP_018985731.1">
    <property type="nucleotide sequence ID" value="XM_019128759.1"/>
</dbReference>
<dbReference type="EMBL" id="KV454430">
    <property type="protein sequence ID" value="ODQ80403.1"/>
    <property type="molecule type" value="Genomic_DNA"/>
</dbReference>
<name>A0A1E3QRS8_9ASCO</name>
<dbReference type="GO" id="GO:0003677">
    <property type="term" value="F:DNA binding"/>
    <property type="evidence" value="ECO:0007669"/>
    <property type="project" value="TreeGrafter"/>
</dbReference>
<dbReference type="SUPFAM" id="SSF52540">
    <property type="entry name" value="P-loop containing nucleoside triphosphate hydrolases"/>
    <property type="match status" value="1"/>
</dbReference>
<organism evidence="3 4">
    <name type="scientific">Babjeviella inositovora NRRL Y-12698</name>
    <dbReference type="NCBI Taxonomy" id="984486"/>
    <lineage>
        <taxon>Eukaryota</taxon>
        <taxon>Fungi</taxon>
        <taxon>Dikarya</taxon>
        <taxon>Ascomycota</taxon>
        <taxon>Saccharomycotina</taxon>
        <taxon>Pichiomycetes</taxon>
        <taxon>Serinales incertae sedis</taxon>
        <taxon>Babjeviella</taxon>
    </lineage>
</organism>
<dbReference type="STRING" id="984486.A0A1E3QRS8"/>
<dbReference type="PANTHER" id="PTHR23389:SF3">
    <property type="entry name" value="CHROMOSOME TRANSMISSION FIDELITY PROTEIN 18 HOMOLOG"/>
    <property type="match status" value="1"/>
</dbReference>
<dbReference type="InterPro" id="IPR003959">
    <property type="entry name" value="ATPase_AAA_core"/>
</dbReference>
<dbReference type="GO" id="GO:0016887">
    <property type="term" value="F:ATP hydrolysis activity"/>
    <property type="evidence" value="ECO:0007669"/>
    <property type="project" value="InterPro"/>
</dbReference>
<accession>A0A1E3QRS8</accession>
<dbReference type="InterPro" id="IPR003593">
    <property type="entry name" value="AAA+_ATPase"/>
</dbReference>
<keyword evidence="4" id="KW-1185">Reference proteome</keyword>
<dbReference type="CDD" id="cd00009">
    <property type="entry name" value="AAA"/>
    <property type="match status" value="1"/>
</dbReference>
<sequence>MSIEEGKTPEISGGKDILLELVPEMSPAEVNTNSLPDFLFRANGGVSTLLSLEGDAAYDSAVAPPLFTLKAADSLLLGSPARDAVLSSDAPAFSFKASDSFLLSKPVSEPTDTTAPPFTFKVSESSLLGKPEPSSSSRPSLSNIPPAYSATSSRPKVDAKLLNGREVSFKRRCRKQIDEGITGMVDERHYGVNINELYSRLELMNLVNEDRPVRAKKPTGSVLWAEKWRPNTFFDLVGNEKTNRYILQWLKQWSRAVFGQPLERSGKLADNEVNPDPFQRPRKKILLIHGPPGIGKTTVAHVLSKQMGYDIMEINASDERSGVRIKDKVHNSLTSMTFSGKPNVLVADEVDGAAENGFIRVLTDLIYHDSRAVANYQREKSRGDRKKQPFLMRPIITICNDLYAPALEKLKPHCEILSFKKPGERLIRERLTEVLRLERKLGLFTKKEVADVVNVNGGDIRSCLNYLQFNSGDKGPSVSQTSTKDTQVNWYAIVNRLFSRNNRPAVEQFGELTRLIENYSGNNYDKIINGCFSLYQLVYYHDEGLRKPAEISDWLYFNDLLGSNAVVSDGFDSLSYSTVVVLKFWDLFSDLNNYNSNFRIPNLDYEHFQAFQHNYTLIGDCLNSSLHHALAFPVSLRVLLQRQSMSLEVLPLVNKIILPEFQKQASSANRSILMANKGNKAKVERAAEILHELNIEIHNKRNIETSTFALEFEPCYDSVVAFTDILEKQLAQKKTVVLPVLAEELLKFTKKRRSPAGAVETDATTKGETKRPKHTNSMDFFKNRYDELNNTLNRDMSEDRKRASAQHRIWVKYHEGFSNAVRKNITWNDLWEN</sequence>
<dbReference type="GO" id="GO:0005524">
    <property type="term" value="F:ATP binding"/>
    <property type="evidence" value="ECO:0007669"/>
    <property type="project" value="InterPro"/>
</dbReference>
<gene>
    <name evidence="3" type="ORF">BABINDRAFT_161349</name>
</gene>
<protein>
    <recommendedName>
        <fullName evidence="2">AAA+ ATPase domain-containing protein</fullName>
    </recommendedName>
</protein>
<dbReference type="Gene3D" id="3.40.50.300">
    <property type="entry name" value="P-loop containing nucleotide triphosphate hydrolases"/>
    <property type="match status" value="1"/>
</dbReference>
<dbReference type="GO" id="GO:0005634">
    <property type="term" value="C:nucleus"/>
    <property type="evidence" value="ECO:0007669"/>
    <property type="project" value="TreeGrafter"/>
</dbReference>
<dbReference type="AlphaFoldDB" id="A0A1E3QRS8"/>
<evidence type="ECO:0000313" key="3">
    <source>
        <dbReference type="EMBL" id="ODQ80403.1"/>
    </source>
</evidence>
<feature type="region of interest" description="Disordered" evidence="1">
    <location>
        <begin position="125"/>
        <end position="152"/>
    </location>
</feature>
<evidence type="ECO:0000259" key="2">
    <source>
        <dbReference type="SMART" id="SM00382"/>
    </source>
</evidence>
<dbReference type="Proteomes" id="UP000094336">
    <property type="component" value="Unassembled WGS sequence"/>
</dbReference>
<dbReference type="InterPro" id="IPR027417">
    <property type="entry name" value="P-loop_NTPase"/>
</dbReference>
<dbReference type="Pfam" id="PF00004">
    <property type="entry name" value="AAA"/>
    <property type="match status" value="1"/>
</dbReference>
<proteinExistence type="predicted"/>
<feature type="compositionally biased region" description="Low complexity" evidence="1">
    <location>
        <begin position="131"/>
        <end position="146"/>
    </location>
</feature>
<dbReference type="SMART" id="SM00382">
    <property type="entry name" value="AAA"/>
    <property type="match status" value="1"/>
</dbReference>
<feature type="domain" description="AAA+ ATPase" evidence="2">
    <location>
        <begin position="282"/>
        <end position="441"/>
    </location>
</feature>
<dbReference type="GeneID" id="30146612"/>
<evidence type="ECO:0000313" key="4">
    <source>
        <dbReference type="Proteomes" id="UP000094336"/>
    </source>
</evidence>
<dbReference type="PANTHER" id="PTHR23389">
    <property type="entry name" value="CHROMOSOME TRANSMISSION FIDELITY FACTOR 18"/>
    <property type="match status" value="1"/>
</dbReference>
<reference evidence="4" key="1">
    <citation type="submission" date="2016-05" db="EMBL/GenBank/DDBJ databases">
        <title>Comparative genomics of biotechnologically important yeasts.</title>
        <authorList>
            <consortium name="DOE Joint Genome Institute"/>
            <person name="Riley R."/>
            <person name="Haridas S."/>
            <person name="Wolfe K.H."/>
            <person name="Lopes M.R."/>
            <person name="Hittinger C.T."/>
            <person name="Goker M."/>
            <person name="Salamov A."/>
            <person name="Wisecaver J."/>
            <person name="Long T.M."/>
            <person name="Aerts A.L."/>
            <person name="Barry K."/>
            <person name="Choi C."/>
            <person name="Clum A."/>
            <person name="Coughlan A.Y."/>
            <person name="Deshpande S."/>
            <person name="Douglass A.P."/>
            <person name="Hanson S.J."/>
            <person name="Klenk H.-P."/>
            <person name="Labutti K."/>
            <person name="Lapidus A."/>
            <person name="Lindquist E."/>
            <person name="Lipzen A."/>
            <person name="Meier-Kolthoff J.P."/>
            <person name="Ohm R.A."/>
            <person name="Otillar R.P."/>
            <person name="Pangilinan J."/>
            <person name="Peng Y."/>
            <person name="Rokas A."/>
            <person name="Rosa C.A."/>
            <person name="Scheuner C."/>
            <person name="Sibirny A.A."/>
            <person name="Slot J.C."/>
            <person name="Stielow J.B."/>
            <person name="Sun H."/>
            <person name="Kurtzman C.P."/>
            <person name="Blackwell M."/>
            <person name="Grigoriev I.V."/>
            <person name="Jeffries T.W."/>
        </authorList>
    </citation>
    <scope>NUCLEOTIDE SEQUENCE [LARGE SCALE GENOMIC DNA]</scope>
    <source>
        <strain evidence="4">NRRL Y-12698</strain>
    </source>
</reference>
<feature type="region of interest" description="Disordered" evidence="1">
    <location>
        <begin position="756"/>
        <end position="776"/>
    </location>
</feature>
<dbReference type="OrthoDB" id="2195431at2759"/>